<name>A0A7W9EJL0_9HYPH</name>
<dbReference type="InterPro" id="IPR011008">
    <property type="entry name" value="Dimeric_a/b-barrel"/>
</dbReference>
<comment type="caution">
    <text evidence="3">The sequence shown here is derived from an EMBL/GenBank/DDBJ whole genome shotgun (WGS) entry which is preliminary data.</text>
</comment>
<proteinExistence type="predicted"/>
<dbReference type="AlphaFoldDB" id="A0A7W9EJL0"/>
<dbReference type="Gene3D" id="3.30.70.100">
    <property type="match status" value="1"/>
</dbReference>
<gene>
    <name evidence="3" type="ORF">FHS76_000157</name>
</gene>
<dbReference type="PANTHER" id="PTHR33178:SF10">
    <property type="entry name" value="STRESS-RESPONSE A_B BARREL DOMAIN-CONTAINING PROTEIN"/>
    <property type="match status" value="1"/>
</dbReference>
<comment type="subunit">
    <text evidence="1">Homodimer.</text>
</comment>
<feature type="domain" description="Stress-response A/B barrel" evidence="2">
    <location>
        <begin position="5"/>
        <end position="103"/>
    </location>
</feature>
<dbReference type="InterPro" id="IPR044662">
    <property type="entry name" value="HS1/DABB1-like"/>
</dbReference>
<accession>A0A7W9EJL0</accession>
<dbReference type="RefSeq" id="WP_210305963.1">
    <property type="nucleotide sequence ID" value="NZ_JACIJG010000001.1"/>
</dbReference>
<evidence type="ECO:0000313" key="3">
    <source>
        <dbReference type="EMBL" id="MBB5700319.1"/>
    </source>
</evidence>
<protein>
    <recommendedName>
        <fullName evidence="2">Stress-response A/B barrel domain-containing protein</fullName>
    </recommendedName>
</protein>
<keyword evidence="4" id="KW-1185">Reference proteome</keyword>
<dbReference type="EMBL" id="JACIJG010000001">
    <property type="protein sequence ID" value="MBB5700319.1"/>
    <property type="molecule type" value="Genomic_DNA"/>
</dbReference>
<dbReference type="PROSITE" id="PS51502">
    <property type="entry name" value="S_R_A_B_BARREL"/>
    <property type="match status" value="1"/>
</dbReference>
<dbReference type="SUPFAM" id="SSF54909">
    <property type="entry name" value="Dimeric alpha+beta barrel"/>
    <property type="match status" value="1"/>
</dbReference>
<dbReference type="SMART" id="SM00886">
    <property type="entry name" value="Dabb"/>
    <property type="match status" value="1"/>
</dbReference>
<evidence type="ECO:0000259" key="2">
    <source>
        <dbReference type="PROSITE" id="PS51502"/>
    </source>
</evidence>
<dbReference type="PANTHER" id="PTHR33178">
    <property type="match status" value="1"/>
</dbReference>
<reference evidence="3 4" key="1">
    <citation type="submission" date="2020-08" db="EMBL/GenBank/DDBJ databases">
        <title>Genomic Encyclopedia of Type Strains, Phase IV (KMG-IV): sequencing the most valuable type-strain genomes for metagenomic binning, comparative biology and taxonomic classification.</title>
        <authorList>
            <person name="Goeker M."/>
        </authorList>
    </citation>
    <scope>NUCLEOTIDE SEQUENCE [LARGE SCALE GENOMIC DNA]</scope>
    <source>
        <strain evidence="3 4">DSM 26944</strain>
    </source>
</reference>
<dbReference type="Pfam" id="PF07876">
    <property type="entry name" value="Dabb"/>
    <property type="match status" value="1"/>
</dbReference>
<organism evidence="3 4">
    <name type="scientific">Brucella daejeonensis</name>
    <dbReference type="NCBI Taxonomy" id="659015"/>
    <lineage>
        <taxon>Bacteria</taxon>
        <taxon>Pseudomonadati</taxon>
        <taxon>Pseudomonadota</taxon>
        <taxon>Alphaproteobacteria</taxon>
        <taxon>Hyphomicrobiales</taxon>
        <taxon>Brucellaceae</taxon>
        <taxon>Brucella/Ochrobactrum group</taxon>
        <taxon>Brucella</taxon>
    </lineage>
</organism>
<sequence length="105" mass="11374">MQPVIRHIVLIKFRPELGPDEIAARLDAVVALKDRIDGIVAITTGANNSPERLEKGFRHGFVVDFADSAARDAYLPHPAHVDVGKSLVEAADGGLDGILVFDYEI</sequence>
<evidence type="ECO:0000313" key="4">
    <source>
        <dbReference type="Proteomes" id="UP000555546"/>
    </source>
</evidence>
<dbReference type="Proteomes" id="UP000555546">
    <property type="component" value="Unassembled WGS sequence"/>
</dbReference>
<dbReference type="InterPro" id="IPR013097">
    <property type="entry name" value="Dabb"/>
</dbReference>
<evidence type="ECO:0000256" key="1">
    <source>
        <dbReference type="ARBA" id="ARBA00011738"/>
    </source>
</evidence>